<comment type="caution">
    <text evidence="1">The sequence shown here is derived from an EMBL/GenBank/DDBJ whole genome shotgun (WGS) entry which is preliminary data.</text>
</comment>
<dbReference type="EMBL" id="QXGF01004928">
    <property type="protein sequence ID" value="KAE8919147.1"/>
    <property type="molecule type" value="Genomic_DNA"/>
</dbReference>
<reference evidence="1 2" key="1">
    <citation type="submission" date="2018-08" db="EMBL/GenBank/DDBJ databases">
        <title>Genomic investigation of the strawberry pathogen Phytophthora fragariae indicates pathogenicity is determined by transcriptional variation in three key races.</title>
        <authorList>
            <person name="Adams T.M."/>
            <person name="Armitage A.D."/>
            <person name="Sobczyk M.K."/>
            <person name="Bates H.J."/>
            <person name="Dunwell J.M."/>
            <person name="Nellist C.F."/>
            <person name="Harrison R.J."/>
        </authorList>
    </citation>
    <scope>NUCLEOTIDE SEQUENCE [LARGE SCALE GENOMIC DNA]</scope>
    <source>
        <strain evidence="1 2">NOV-9</strain>
    </source>
</reference>
<proteinExistence type="predicted"/>
<protein>
    <submittedName>
        <fullName evidence="1">Uncharacterized protein</fullName>
    </submittedName>
</protein>
<name>A0A6A3DHH2_9STRA</name>
<sequence length="56" mass="5753">MFVAEASHSAHRRGGDCADVVVVDASEALLASMVVALATPKTLTRPTDEAATAPML</sequence>
<organism evidence="1 2">
    <name type="scientific">Phytophthora fragariae</name>
    <dbReference type="NCBI Taxonomy" id="53985"/>
    <lineage>
        <taxon>Eukaryota</taxon>
        <taxon>Sar</taxon>
        <taxon>Stramenopiles</taxon>
        <taxon>Oomycota</taxon>
        <taxon>Peronosporomycetes</taxon>
        <taxon>Peronosporales</taxon>
        <taxon>Peronosporaceae</taxon>
        <taxon>Phytophthora</taxon>
    </lineage>
</organism>
<evidence type="ECO:0000313" key="1">
    <source>
        <dbReference type="EMBL" id="KAE8919147.1"/>
    </source>
</evidence>
<evidence type="ECO:0000313" key="2">
    <source>
        <dbReference type="Proteomes" id="UP000429523"/>
    </source>
</evidence>
<dbReference type="AlphaFoldDB" id="A0A6A3DHH2"/>
<dbReference type="Proteomes" id="UP000429523">
    <property type="component" value="Unassembled WGS sequence"/>
</dbReference>
<accession>A0A6A3DHH2</accession>
<gene>
    <name evidence="1" type="ORF">PF009_g30540</name>
</gene>